<dbReference type="Proteomes" id="UP000076268">
    <property type="component" value="Unassembled WGS sequence"/>
</dbReference>
<keyword evidence="1" id="KW-0472">Membrane</keyword>
<feature type="transmembrane region" description="Helical" evidence="1">
    <location>
        <begin position="20"/>
        <end position="42"/>
    </location>
</feature>
<dbReference type="AlphaFoldDB" id="A0A154BN22"/>
<dbReference type="RefSeq" id="WP_066244872.1">
    <property type="nucleotide sequence ID" value="NZ_LSGP01000025.1"/>
</dbReference>
<dbReference type="SUPFAM" id="SSF51261">
    <property type="entry name" value="Duplicated hybrid motif"/>
    <property type="match status" value="1"/>
</dbReference>
<dbReference type="GO" id="GO:0004222">
    <property type="term" value="F:metalloendopeptidase activity"/>
    <property type="evidence" value="ECO:0007669"/>
    <property type="project" value="TreeGrafter"/>
</dbReference>
<dbReference type="InterPro" id="IPR016047">
    <property type="entry name" value="M23ase_b-sheet_dom"/>
</dbReference>
<keyword evidence="1" id="KW-1133">Transmembrane helix</keyword>
<sequence>MTAWHERVTKQLAGSITTPAIPIPWLIFLGSFLILIVTGLLAHYHRPLSANAIATTSLASRSVGELGQPQAQAIVTTSTDMPINTPALWPASGAITSGFGWRNPPVEDGTELHQGVDIAVETGTPVVATANGVVTKSGWTGGYGNLVQIDHGNGMETLYGHNSQLAVSVGQKVKKGQVIAYVGSTGVSTGPHIHYEVRVNGTAVNPMRFMVRF</sequence>
<evidence type="ECO:0000256" key="1">
    <source>
        <dbReference type="SAM" id="Phobius"/>
    </source>
</evidence>
<dbReference type="PANTHER" id="PTHR21666:SF270">
    <property type="entry name" value="MUREIN HYDROLASE ACTIVATOR ENVC"/>
    <property type="match status" value="1"/>
</dbReference>
<dbReference type="PANTHER" id="PTHR21666">
    <property type="entry name" value="PEPTIDASE-RELATED"/>
    <property type="match status" value="1"/>
</dbReference>
<evidence type="ECO:0000313" key="3">
    <source>
        <dbReference type="EMBL" id="KYZ75250.1"/>
    </source>
</evidence>
<proteinExistence type="predicted"/>
<dbReference type="Pfam" id="PF01551">
    <property type="entry name" value="Peptidase_M23"/>
    <property type="match status" value="1"/>
</dbReference>
<dbReference type="CDD" id="cd12797">
    <property type="entry name" value="M23_peptidase"/>
    <property type="match status" value="1"/>
</dbReference>
<dbReference type="EMBL" id="LSGP01000025">
    <property type="protein sequence ID" value="KYZ75250.1"/>
    <property type="molecule type" value="Genomic_DNA"/>
</dbReference>
<dbReference type="OrthoDB" id="9809488at2"/>
<accession>A0A154BN22</accession>
<reference evidence="3 4" key="1">
    <citation type="submission" date="2016-02" db="EMBL/GenBank/DDBJ databases">
        <title>Anaerosporomusa subterraneum gen. nov., sp. nov., a spore-forming obligate anaerobe isolated from saprolite.</title>
        <authorList>
            <person name="Choi J.K."/>
            <person name="Shah M."/>
            <person name="Yee N."/>
        </authorList>
    </citation>
    <scope>NUCLEOTIDE SEQUENCE [LARGE SCALE GENOMIC DNA]</scope>
    <source>
        <strain evidence="3 4">RU4</strain>
    </source>
</reference>
<comment type="caution">
    <text evidence="3">The sequence shown here is derived from an EMBL/GenBank/DDBJ whole genome shotgun (WGS) entry which is preliminary data.</text>
</comment>
<evidence type="ECO:0000313" key="4">
    <source>
        <dbReference type="Proteomes" id="UP000076268"/>
    </source>
</evidence>
<keyword evidence="4" id="KW-1185">Reference proteome</keyword>
<protein>
    <recommendedName>
        <fullName evidence="2">M23ase beta-sheet core domain-containing protein</fullName>
    </recommendedName>
</protein>
<keyword evidence="1" id="KW-0812">Transmembrane</keyword>
<name>A0A154BN22_ANASB</name>
<organism evidence="3 4">
    <name type="scientific">Anaerosporomusa subterranea</name>
    <dbReference type="NCBI Taxonomy" id="1794912"/>
    <lineage>
        <taxon>Bacteria</taxon>
        <taxon>Bacillati</taxon>
        <taxon>Bacillota</taxon>
        <taxon>Negativicutes</taxon>
        <taxon>Acetonemataceae</taxon>
        <taxon>Anaerosporomusa</taxon>
    </lineage>
</organism>
<feature type="domain" description="M23ase beta-sheet core" evidence="2">
    <location>
        <begin position="112"/>
        <end position="206"/>
    </location>
</feature>
<dbReference type="InterPro" id="IPR011055">
    <property type="entry name" value="Dup_hybrid_motif"/>
</dbReference>
<dbReference type="FunFam" id="2.70.70.10:FF:000006">
    <property type="entry name" value="M23 family peptidase"/>
    <property type="match status" value="1"/>
</dbReference>
<evidence type="ECO:0000259" key="2">
    <source>
        <dbReference type="Pfam" id="PF01551"/>
    </source>
</evidence>
<dbReference type="STRING" id="1794912.AXX12_13905"/>
<dbReference type="InterPro" id="IPR050570">
    <property type="entry name" value="Cell_wall_metabolism_enzyme"/>
</dbReference>
<dbReference type="Gene3D" id="2.70.70.10">
    <property type="entry name" value="Glucose Permease (Domain IIA)"/>
    <property type="match status" value="1"/>
</dbReference>
<gene>
    <name evidence="3" type="ORF">AXX12_13905</name>
</gene>